<dbReference type="Proteomes" id="UP000177040">
    <property type="component" value="Unassembled WGS sequence"/>
</dbReference>
<dbReference type="AlphaFoldDB" id="A0A1F6N359"/>
<evidence type="ECO:0000313" key="2">
    <source>
        <dbReference type="Proteomes" id="UP000177040"/>
    </source>
</evidence>
<gene>
    <name evidence="1" type="ORF">A2983_03360</name>
</gene>
<protein>
    <submittedName>
        <fullName evidence="1">Uncharacterized protein</fullName>
    </submittedName>
</protein>
<name>A0A1F6N359_9BACT</name>
<evidence type="ECO:0000313" key="1">
    <source>
        <dbReference type="EMBL" id="OGH78093.1"/>
    </source>
</evidence>
<reference evidence="1 2" key="1">
    <citation type="journal article" date="2016" name="Nat. Commun.">
        <title>Thousands of microbial genomes shed light on interconnected biogeochemical processes in an aquifer system.</title>
        <authorList>
            <person name="Anantharaman K."/>
            <person name="Brown C.T."/>
            <person name="Hug L.A."/>
            <person name="Sharon I."/>
            <person name="Castelle C.J."/>
            <person name="Probst A.J."/>
            <person name="Thomas B.C."/>
            <person name="Singh A."/>
            <person name="Wilkins M.J."/>
            <person name="Karaoz U."/>
            <person name="Brodie E.L."/>
            <person name="Williams K.H."/>
            <person name="Hubbard S.S."/>
            <person name="Banfield J.F."/>
        </authorList>
    </citation>
    <scope>NUCLEOTIDE SEQUENCE [LARGE SCALE GENOMIC DNA]</scope>
</reference>
<proteinExistence type="predicted"/>
<dbReference type="EMBL" id="MFQH01000017">
    <property type="protein sequence ID" value="OGH78093.1"/>
    <property type="molecule type" value="Genomic_DNA"/>
</dbReference>
<comment type="caution">
    <text evidence="1">The sequence shown here is derived from an EMBL/GenBank/DDBJ whole genome shotgun (WGS) entry which is preliminary data.</text>
</comment>
<sequence length="483" mass="57044">MSNKVGFLQKVHFDFVADFLKDKIRVLLEVNTNGTTDHLIDVSKHSFYLQRWIEDMTFFGWPEVSQTLKKEFLKNFGTEEILHEIFIKNFLRALPLLSGRQILGENTYTVLNQNVYYRSCIGEWYEISPEEVFLLLPELSKPVNNFLKENLDSTYTMTVYDNLFTDWQKKDWDFRLKEDLLVFKEGVNTPDEYFALSNTQIKNILKTPPSFRAIQSSHKQDIHYLERLVKVSFKIIQFVNKLRDKSVYPLYILRDGMMFAETQKIFDLLQHETTYSGQVMIGRKLLSISGQDEVYWHLVVEALYTALYTVHTDFDLFYREYTKQMRDLENTNQGLHELFMRLIPYLESHIDEALRYGLKIVIVDTGLQGSVNMLVKYLIDSYILPKTKIRNECDIFMCVVGEWFKEVYAGKFADNYYPMMRDIEIFYRSEHIYQYKSGSFMNGKLEVEMGKKEDQSRANFELIVLAVTSILMHEKGFIGNDSH</sequence>
<accession>A0A1F6N359</accession>
<organism evidence="1 2">
    <name type="scientific">Candidatus Magasanikbacteria bacterium RIFCSPLOWO2_01_FULL_40_15</name>
    <dbReference type="NCBI Taxonomy" id="1798686"/>
    <lineage>
        <taxon>Bacteria</taxon>
        <taxon>Candidatus Magasanikiibacteriota</taxon>
    </lineage>
</organism>